<comment type="catalytic activity">
    <reaction evidence="14">
        <text>ATP + H2O = ADP + phosphate + H(+)</text>
        <dbReference type="Rhea" id="RHEA:13065"/>
        <dbReference type="ChEBI" id="CHEBI:15377"/>
        <dbReference type="ChEBI" id="CHEBI:15378"/>
        <dbReference type="ChEBI" id="CHEBI:30616"/>
        <dbReference type="ChEBI" id="CHEBI:43474"/>
        <dbReference type="ChEBI" id="CHEBI:456216"/>
        <dbReference type="EC" id="5.6.2.3"/>
    </reaction>
</comment>
<dbReference type="InterPro" id="IPR014013">
    <property type="entry name" value="Helic_SF1/SF2_ATP-bd_DinG/Rad3"/>
</dbReference>
<reference evidence="16 17" key="1">
    <citation type="journal article" date="2014" name="Curr. Biol.">
        <title>The genome of the clonal raider ant Cerapachys biroi.</title>
        <authorList>
            <person name="Oxley P.R."/>
            <person name="Ji L."/>
            <person name="Fetter-Pruneda I."/>
            <person name="McKenzie S.K."/>
            <person name="Li C."/>
            <person name="Hu H."/>
            <person name="Zhang G."/>
            <person name="Kronauer D.J."/>
        </authorList>
    </citation>
    <scope>NUCLEOTIDE SEQUENCE [LARGE SCALE GENOMIC DNA]</scope>
</reference>
<evidence type="ECO:0000256" key="4">
    <source>
        <dbReference type="ARBA" id="ARBA00022723"/>
    </source>
</evidence>
<dbReference type="GO" id="GO:0006139">
    <property type="term" value="P:nucleobase-containing compound metabolic process"/>
    <property type="evidence" value="ECO:0007669"/>
    <property type="project" value="InterPro"/>
</dbReference>
<dbReference type="PROSITE" id="PS51193">
    <property type="entry name" value="HELICASE_ATP_BIND_2"/>
    <property type="match status" value="1"/>
</dbReference>
<dbReference type="EC" id="5.6.2.3" evidence="13"/>
<evidence type="ECO:0000259" key="15">
    <source>
        <dbReference type="PROSITE" id="PS51193"/>
    </source>
</evidence>
<evidence type="ECO:0000256" key="6">
    <source>
        <dbReference type="ARBA" id="ARBA00022801"/>
    </source>
</evidence>
<dbReference type="STRING" id="2015173.A0A026WP19"/>
<dbReference type="FunFam" id="3.40.50.300:FF:001372">
    <property type="entry name" value="ATP-dependent DNA helicase chl1"/>
    <property type="match status" value="1"/>
</dbReference>
<dbReference type="InterPro" id="IPR013020">
    <property type="entry name" value="Rad3/Chl1-like"/>
</dbReference>
<keyword evidence="9" id="KW-0408">Iron</keyword>
<dbReference type="GO" id="GO:0046872">
    <property type="term" value="F:metal ion binding"/>
    <property type="evidence" value="ECO:0007669"/>
    <property type="project" value="UniProtKB-KW"/>
</dbReference>
<evidence type="ECO:0000256" key="3">
    <source>
        <dbReference type="ARBA" id="ARBA00008435"/>
    </source>
</evidence>
<keyword evidence="17" id="KW-1185">Reference proteome</keyword>
<comment type="cofactor">
    <cofactor evidence="1">
        <name>[4Fe-4S] cluster</name>
        <dbReference type="ChEBI" id="CHEBI:49883"/>
    </cofactor>
</comment>
<accession>A0A026WP19</accession>
<comment type="subcellular location">
    <subcellularLocation>
        <location evidence="2">Nucleus</location>
    </subcellularLocation>
</comment>
<dbReference type="EMBL" id="KK107148">
    <property type="protein sequence ID" value="EZA57416.1"/>
    <property type="molecule type" value="Genomic_DNA"/>
</dbReference>
<evidence type="ECO:0000256" key="14">
    <source>
        <dbReference type="ARBA" id="ARBA00048954"/>
    </source>
</evidence>
<dbReference type="OMA" id="PRQRIYS"/>
<dbReference type="Gene3D" id="3.40.50.300">
    <property type="entry name" value="P-loop containing nucleotide triphosphate hydrolases"/>
    <property type="match status" value="2"/>
</dbReference>
<dbReference type="GO" id="GO:0016818">
    <property type="term" value="F:hydrolase activity, acting on acid anhydrides, in phosphorus-containing anhydrides"/>
    <property type="evidence" value="ECO:0007669"/>
    <property type="project" value="InterPro"/>
</dbReference>
<dbReference type="NCBIfam" id="TIGR00604">
    <property type="entry name" value="rad3"/>
    <property type="match status" value="1"/>
</dbReference>
<dbReference type="Pfam" id="PF13307">
    <property type="entry name" value="Helicase_C_2"/>
    <property type="match status" value="1"/>
</dbReference>
<evidence type="ECO:0000256" key="7">
    <source>
        <dbReference type="ARBA" id="ARBA00022806"/>
    </source>
</evidence>
<dbReference type="CDD" id="cd18788">
    <property type="entry name" value="SF2_C_XPD"/>
    <property type="match status" value="1"/>
</dbReference>
<name>A0A026WP19_OOCBI</name>
<evidence type="ECO:0000256" key="13">
    <source>
        <dbReference type="ARBA" id="ARBA00044969"/>
    </source>
</evidence>
<evidence type="ECO:0000256" key="11">
    <source>
        <dbReference type="ARBA" id="ARBA00023235"/>
    </source>
</evidence>
<gene>
    <name evidence="16" type="ORF">X777_02424</name>
</gene>
<evidence type="ECO:0000256" key="10">
    <source>
        <dbReference type="ARBA" id="ARBA00023014"/>
    </source>
</evidence>
<comment type="similarity">
    <text evidence="3">Belongs to the DEAD box helicase family. DEAH subfamily. DDX11/CHL1 sub-subfamily.</text>
</comment>
<keyword evidence="12" id="KW-0539">Nucleus</keyword>
<feature type="domain" description="Helicase ATP-binding" evidence="15">
    <location>
        <begin position="1"/>
        <end position="119"/>
    </location>
</feature>
<sequence>MAEVLTNIQDVEEIGQKGQESNTCPYYGTRKSLQNGQLILVPYNSILHKNTRTSLGIDLEGNVLIIDEAHNLLDAIEGMHSCAITGRNLLHCNNQLSQYRKRFESLFSAKSVLYLSQLSFCLKKLIALFGATTRSHPNDEIDKAMEPKLYKIQEFELLTEIDTVNIFKLLEFVKASKLVHKLQGFVEQYGNNVKITEPQTKKSGVTEFLSSIKNKDSTFQETTTSVPDASSSNEEQMNNSLMGILSFLECLKNSCTDGRICVLPGATIGQGIIKFLLLNPAAHFHDIVKDTRSVVLAGGTMEPMSEFTDQLFLMAGASPDRIMTFSCDHVIPKENIISNIVTRGPTGIEFEFNFQNRQNAKLLDELGRALLNLCNIVPAGIVVFFPSYSYEDTVFKHLDKSGVIAKISAKKHIYREPKLASQVNVTLDQYAHSIKNPQSPCNGSLLFSVVGGKLSEGLNFSDDLGRCVIVVGLPYPNIKSPELQEKMKYLNEHKSDAGNSFYENSCMKAVNQCIGRSVRHINDYSTVVLLDRRYCHKIKALPRWIQRSVTINDSFGSLVGNVAKFFTAKRTKRT</sequence>
<dbReference type="InterPro" id="IPR027417">
    <property type="entry name" value="P-loop_NTPase"/>
</dbReference>
<evidence type="ECO:0000313" key="17">
    <source>
        <dbReference type="Proteomes" id="UP000053097"/>
    </source>
</evidence>
<dbReference type="AlphaFoldDB" id="A0A026WP19"/>
<dbReference type="GO" id="GO:0051536">
    <property type="term" value="F:iron-sulfur cluster binding"/>
    <property type="evidence" value="ECO:0007669"/>
    <property type="project" value="UniProtKB-KW"/>
</dbReference>
<evidence type="ECO:0000256" key="8">
    <source>
        <dbReference type="ARBA" id="ARBA00022840"/>
    </source>
</evidence>
<dbReference type="Pfam" id="PF06733">
    <property type="entry name" value="DEAD_2"/>
    <property type="match status" value="1"/>
</dbReference>
<evidence type="ECO:0000256" key="12">
    <source>
        <dbReference type="ARBA" id="ARBA00023242"/>
    </source>
</evidence>
<keyword evidence="6" id="KW-0378">Hydrolase</keyword>
<organism evidence="16 17">
    <name type="scientific">Ooceraea biroi</name>
    <name type="common">Clonal raider ant</name>
    <name type="synonym">Cerapachys biroi</name>
    <dbReference type="NCBI Taxonomy" id="2015173"/>
    <lineage>
        <taxon>Eukaryota</taxon>
        <taxon>Metazoa</taxon>
        <taxon>Ecdysozoa</taxon>
        <taxon>Arthropoda</taxon>
        <taxon>Hexapoda</taxon>
        <taxon>Insecta</taxon>
        <taxon>Pterygota</taxon>
        <taxon>Neoptera</taxon>
        <taxon>Endopterygota</taxon>
        <taxon>Hymenoptera</taxon>
        <taxon>Apocrita</taxon>
        <taxon>Aculeata</taxon>
        <taxon>Formicoidea</taxon>
        <taxon>Formicidae</taxon>
        <taxon>Dorylinae</taxon>
        <taxon>Ooceraea</taxon>
    </lineage>
</organism>
<dbReference type="SMART" id="SM00491">
    <property type="entry name" value="HELICc2"/>
    <property type="match status" value="1"/>
</dbReference>
<proteinExistence type="inferred from homology"/>
<dbReference type="GO" id="GO:0003677">
    <property type="term" value="F:DNA binding"/>
    <property type="evidence" value="ECO:0007669"/>
    <property type="project" value="InterPro"/>
</dbReference>
<keyword evidence="5" id="KW-0547">Nucleotide-binding</keyword>
<dbReference type="InterPro" id="IPR006555">
    <property type="entry name" value="ATP-dep_Helicase_C"/>
</dbReference>
<evidence type="ECO:0000256" key="9">
    <source>
        <dbReference type="ARBA" id="ARBA00023004"/>
    </source>
</evidence>
<dbReference type="GO" id="GO:0005524">
    <property type="term" value="F:ATP binding"/>
    <property type="evidence" value="ECO:0007669"/>
    <property type="project" value="UniProtKB-KW"/>
</dbReference>
<keyword evidence="4" id="KW-0479">Metal-binding</keyword>
<dbReference type="InterPro" id="IPR045028">
    <property type="entry name" value="DinG/Rad3-like"/>
</dbReference>
<dbReference type="GO" id="GO:0034085">
    <property type="term" value="P:establishment of sister chromatid cohesion"/>
    <property type="evidence" value="ECO:0007669"/>
    <property type="project" value="TreeGrafter"/>
</dbReference>
<dbReference type="Proteomes" id="UP000053097">
    <property type="component" value="Unassembled WGS sequence"/>
</dbReference>
<keyword evidence="11" id="KW-0413">Isomerase</keyword>
<evidence type="ECO:0000313" key="16">
    <source>
        <dbReference type="EMBL" id="EZA57416.1"/>
    </source>
</evidence>
<protein>
    <recommendedName>
        <fullName evidence="13">DNA 5'-3' helicase</fullName>
        <ecNumber evidence="13">5.6.2.3</ecNumber>
    </recommendedName>
</protein>
<dbReference type="InterPro" id="IPR010614">
    <property type="entry name" value="RAD3-like_helicase_DEAD"/>
</dbReference>
<evidence type="ECO:0000256" key="5">
    <source>
        <dbReference type="ARBA" id="ARBA00022741"/>
    </source>
</evidence>
<dbReference type="PANTHER" id="PTHR11472:SF41">
    <property type="entry name" value="ATP-DEPENDENT DNA HELICASE DDX11-RELATED"/>
    <property type="match status" value="1"/>
</dbReference>
<keyword evidence="7 16" id="KW-0347">Helicase</keyword>
<dbReference type="PANTHER" id="PTHR11472">
    <property type="entry name" value="DNA REPAIR DEAD HELICASE RAD3/XP-D SUBFAMILY MEMBER"/>
    <property type="match status" value="1"/>
</dbReference>
<keyword evidence="10" id="KW-0411">Iron-sulfur</keyword>
<keyword evidence="8" id="KW-0067">ATP-binding</keyword>
<dbReference type="OrthoDB" id="267079at2759"/>
<dbReference type="GO" id="GO:0043139">
    <property type="term" value="F:5'-3' DNA helicase activity"/>
    <property type="evidence" value="ECO:0007669"/>
    <property type="project" value="UniProtKB-EC"/>
</dbReference>
<dbReference type="GO" id="GO:0005634">
    <property type="term" value="C:nucleus"/>
    <property type="evidence" value="ECO:0007669"/>
    <property type="project" value="UniProtKB-SubCell"/>
</dbReference>
<evidence type="ECO:0000256" key="2">
    <source>
        <dbReference type="ARBA" id="ARBA00004123"/>
    </source>
</evidence>
<evidence type="ECO:0000256" key="1">
    <source>
        <dbReference type="ARBA" id="ARBA00001966"/>
    </source>
</evidence>